<dbReference type="PANTHER" id="PTHR46087">
    <property type="entry name" value="PUTATIVE, EXPRESSED-RELATED"/>
    <property type="match status" value="1"/>
</dbReference>
<organism evidence="1 2">
    <name type="scientific">Hevea brasiliensis</name>
    <name type="common">Para rubber tree</name>
    <name type="synonym">Siphonia brasiliensis</name>
    <dbReference type="NCBI Taxonomy" id="3981"/>
    <lineage>
        <taxon>Eukaryota</taxon>
        <taxon>Viridiplantae</taxon>
        <taxon>Streptophyta</taxon>
        <taxon>Embryophyta</taxon>
        <taxon>Tracheophyta</taxon>
        <taxon>Spermatophyta</taxon>
        <taxon>Magnoliopsida</taxon>
        <taxon>eudicotyledons</taxon>
        <taxon>Gunneridae</taxon>
        <taxon>Pentapetalae</taxon>
        <taxon>rosids</taxon>
        <taxon>fabids</taxon>
        <taxon>Malpighiales</taxon>
        <taxon>Euphorbiaceae</taxon>
        <taxon>Crotonoideae</taxon>
        <taxon>Micrandreae</taxon>
        <taxon>Hevea</taxon>
    </lineage>
</organism>
<accession>A0A6A6NFW1</accession>
<protein>
    <submittedName>
        <fullName evidence="1">Uncharacterized protein</fullName>
    </submittedName>
</protein>
<comment type="caution">
    <text evidence="1">The sequence shown here is derived from an EMBL/GenBank/DDBJ whole genome shotgun (WGS) entry which is preliminary data.</text>
</comment>
<dbReference type="PANTHER" id="PTHR46087:SF11">
    <property type="entry name" value="PROTEIN SEMI-ROLLED LEAF 2"/>
    <property type="match status" value="1"/>
</dbReference>
<keyword evidence="2" id="KW-1185">Reference proteome</keyword>
<evidence type="ECO:0000313" key="2">
    <source>
        <dbReference type="Proteomes" id="UP000467840"/>
    </source>
</evidence>
<reference evidence="1 2" key="1">
    <citation type="journal article" date="2020" name="Mol. Plant">
        <title>The Chromosome-Based Rubber Tree Genome Provides New Insights into Spurge Genome Evolution and Rubber Biosynthesis.</title>
        <authorList>
            <person name="Liu J."/>
            <person name="Shi C."/>
            <person name="Shi C.C."/>
            <person name="Li W."/>
            <person name="Zhang Q.J."/>
            <person name="Zhang Y."/>
            <person name="Li K."/>
            <person name="Lu H.F."/>
            <person name="Shi C."/>
            <person name="Zhu S.T."/>
            <person name="Xiao Z.Y."/>
            <person name="Nan H."/>
            <person name="Yue Y."/>
            <person name="Zhu X.G."/>
            <person name="Wu Y."/>
            <person name="Hong X.N."/>
            <person name="Fan G.Y."/>
            <person name="Tong Y."/>
            <person name="Zhang D."/>
            <person name="Mao C.L."/>
            <person name="Liu Y.L."/>
            <person name="Hao S.J."/>
            <person name="Liu W.Q."/>
            <person name="Lv M.Q."/>
            <person name="Zhang H.B."/>
            <person name="Liu Y."/>
            <person name="Hu-Tang G.R."/>
            <person name="Wang J.P."/>
            <person name="Wang J.H."/>
            <person name="Sun Y.H."/>
            <person name="Ni S.B."/>
            <person name="Chen W.B."/>
            <person name="Zhang X.C."/>
            <person name="Jiao Y.N."/>
            <person name="Eichler E.E."/>
            <person name="Li G.H."/>
            <person name="Liu X."/>
            <person name="Gao L.Z."/>
        </authorList>
    </citation>
    <scope>NUCLEOTIDE SEQUENCE [LARGE SCALE GENOMIC DNA]</scope>
    <source>
        <strain evidence="2">cv. GT1</strain>
        <tissue evidence="1">Leaf</tissue>
    </source>
</reference>
<dbReference type="AlphaFoldDB" id="A0A6A6NFW1"/>
<sequence>MVECMDPACDPECPDLSSYVSWSIVTDGHVDPDSESYVAICSHSFIWESLVAVVVETDGTYTHNIENFVHQVCKLARVHGDEHHESRVRASSLQCVSAMIRIVS</sequence>
<dbReference type="EMBL" id="JAAGAX010000001">
    <property type="protein sequence ID" value="KAF2324021.1"/>
    <property type="molecule type" value="Genomic_DNA"/>
</dbReference>
<dbReference type="InterPro" id="IPR055296">
    <property type="entry name" value="SRL2-like"/>
</dbReference>
<evidence type="ECO:0000313" key="1">
    <source>
        <dbReference type="EMBL" id="KAF2324021.1"/>
    </source>
</evidence>
<gene>
    <name evidence="1" type="ORF">GH714_006216</name>
</gene>
<dbReference type="Proteomes" id="UP000467840">
    <property type="component" value="Chromosome 5"/>
</dbReference>
<name>A0A6A6NFW1_HEVBR</name>
<proteinExistence type="predicted"/>